<keyword evidence="1" id="KW-1133">Transmembrane helix</keyword>
<feature type="chain" id="PRO_5045245645" description="Peptidase MA-like domain-containing protein" evidence="2">
    <location>
        <begin position="21"/>
        <end position="527"/>
    </location>
</feature>
<evidence type="ECO:0000313" key="3">
    <source>
        <dbReference type="EMBL" id="MBP2018410.1"/>
    </source>
</evidence>
<accession>A0ABS4JSC5</accession>
<evidence type="ECO:0000256" key="2">
    <source>
        <dbReference type="SAM" id="SignalP"/>
    </source>
</evidence>
<evidence type="ECO:0000313" key="4">
    <source>
        <dbReference type="Proteomes" id="UP001519289"/>
    </source>
</evidence>
<dbReference type="Gene3D" id="2.60.40.3680">
    <property type="match status" value="1"/>
</dbReference>
<evidence type="ECO:0008006" key="5">
    <source>
        <dbReference type="Google" id="ProtNLM"/>
    </source>
</evidence>
<comment type="caution">
    <text evidence="3">The sequence shown here is derived from an EMBL/GenBank/DDBJ whole genome shotgun (WGS) entry which is preliminary data.</text>
</comment>
<proteinExistence type="predicted"/>
<reference evidence="3 4" key="1">
    <citation type="submission" date="2021-03" db="EMBL/GenBank/DDBJ databases">
        <title>Genomic Encyclopedia of Type Strains, Phase IV (KMG-IV): sequencing the most valuable type-strain genomes for metagenomic binning, comparative biology and taxonomic classification.</title>
        <authorList>
            <person name="Goeker M."/>
        </authorList>
    </citation>
    <scope>NUCLEOTIDE SEQUENCE [LARGE SCALE GENOMIC DNA]</scope>
    <source>
        <strain evidence="3 4">DSM 27138</strain>
    </source>
</reference>
<protein>
    <recommendedName>
        <fullName evidence="5">Peptidase MA-like domain-containing protein</fullName>
    </recommendedName>
</protein>
<keyword evidence="2" id="KW-0732">Signal</keyword>
<feature type="transmembrane region" description="Helical" evidence="1">
    <location>
        <begin position="486"/>
        <end position="508"/>
    </location>
</feature>
<dbReference type="Proteomes" id="UP001519289">
    <property type="component" value="Unassembled WGS sequence"/>
</dbReference>
<sequence length="527" mass="57791">MRRLAIVLLLLLALAPRALGNSAPLASVGPGVEPMGSTTVRLAEERIEIHLSRDLSDPSRYGWTAVGEFRIWFRFEPEVDEEMTVGFPLSFFAPDRSVYGARVEDLRVEVDGRDVPVEIRESAYGKENLDADPADWAVFPVSFRAGQPLEMVVSYRMPVVPYGKGLAAAFWVSYVLRTGAYWAGTIGRAEAVVTMDTPIRAEDLLTRDGDWRSTTPGWTLEEGALRWVWEDVEPDFDLHLLMENPYWLDTYRDTRAMLDAGVADRDGVLQAMHATRVLFEGSLSGDPVPLRDGLTSQEAAEALLPDVLAAATSYMADQPEDITVRENYLALLQDSAVVWRYDAQALDWVLTLLSEERLAYALAELARFASGGELPGYLHAWRPWTQPGLTDYPWQAETQEAIATFLAAVMPPSFATAADAEKWVTTNAGNALPTDQAAALRTLAMERVRLPAPAKEAEGGATAIVAAAGEAKEPTTGGAAEPTGGVAMMIVGLCLTLGATGTATLWAWRSSRRRARQFDRRREPTDT</sequence>
<keyword evidence="1" id="KW-0812">Transmembrane</keyword>
<gene>
    <name evidence="3" type="ORF">J2Z79_001821</name>
</gene>
<feature type="signal peptide" evidence="2">
    <location>
        <begin position="1"/>
        <end position="20"/>
    </location>
</feature>
<keyword evidence="1" id="KW-0472">Membrane</keyword>
<dbReference type="EMBL" id="JAGGLG010000013">
    <property type="protein sequence ID" value="MBP2018410.1"/>
    <property type="molecule type" value="Genomic_DNA"/>
</dbReference>
<dbReference type="RefSeq" id="WP_209466541.1">
    <property type="nucleotide sequence ID" value="NZ_JAGGLG010000013.1"/>
</dbReference>
<keyword evidence="4" id="KW-1185">Reference proteome</keyword>
<name>A0ABS4JSC5_9FIRM</name>
<organism evidence="3 4">
    <name type="scientific">Symbiobacterium terraclitae</name>
    <dbReference type="NCBI Taxonomy" id="557451"/>
    <lineage>
        <taxon>Bacteria</taxon>
        <taxon>Bacillati</taxon>
        <taxon>Bacillota</taxon>
        <taxon>Clostridia</taxon>
        <taxon>Eubacteriales</taxon>
        <taxon>Symbiobacteriaceae</taxon>
        <taxon>Symbiobacterium</taxon>
    </lineage>
</organism>
<evidence type="ECO:0000256" key="1">
    <source>
        <dbReference type="SAM" id="Phobius"/>
    </source>
</evidence>